<keyword evidence="3" id="KW-0863">Zinc-finger</keyword>
<keyword evidence="9" id="KW-0539">Nucleus</keyword>
<comment type="caution">
    <text evidence="12">The sequence shown here is derived from an EMBL/GenBank/DDBJ whole genome shotgun (WGS) entry which is preliminary data.</text>
</comment>
<dbReference type="PROSITE" id="PS51030">
    <property type="entry name" value="NUCLEAR_REC_DBD_2"/>
    <property type="match status" value="1"/>
</dbReference>
<keyword evidence="5" id="KW-0805">Transcription regulation</keyword>
<evidence type="ECO:0000256" key="2">
    <source>
        <dbReference type="ARBA" id="ARBA00022723"/>
    </source>
</evidence>
<keyword evidence="2" id="KW-0479">Metal-binding</keyword>
<dbReference type="Pfam" id="PF00105">
    <property type="entry name" value="zf-C4"/>
    <property type="match status" value="1"/>
</dbReference>
<evidence type="ECO:0000259" key="10">
    <source>
        <dbReference type="PROSITE" id="PS51030"/>
    </source>
</evidence>
<evidence type="ECO:0000313" key="13">
    <source>
        <dbReference type="Proteomes" id="UP000483820"/>
    </source>
</evidence>
<evidence type="ECO:0000256" key="1">
    <source>
        <dbReference type="ARBA" id="ARBA00005993"/>
    </source>
</evidence>
<evidence type="ECO:0000259" key="11">
    <source>
        <dbReference type="PROSITE" id="PS51843"/>
    </source>
</evidence>
<evidence type="ECO:0000256" key="5">
    <source>
        <dbReference type="ARBA" id="ARBA00023015"/>
    </source>
</evidence>
<gene>
    <name evidence="12" type="ORF">GCK72_011606</name>
</gene>
<dbReference type="SUPFAM" id="SSF57716">
    <property type="entry name" value="Glucocorticoid receptor-like (DNA-binding domain)"/>
    <property type="match status" value="1"/>
</dbReference>
<dbReference type="PRINTS" id="PR00047">
    <property type="entry name" value="STROIDFINGER"/>
</dbReference>
<evidence type="ECO:0000256" key="9">
    <source>
        <dbReference type="ARBA" id="ARBA00023242"/>
    </source>
</evidence>
<dbReference type="GO" id="GO:0003700">
    <property type="term" value="F:DNA-binding transcription factor activity"/>
    <property type="evidence" value="ECO:0007669"/>
    <property type="project" value="InterPro"/>
</dbReference>
<dbReference type="CTD" id="78775254"/>
<dbReference type="KEGG" id="crq:GCK72_011606"/>
<evidence type="ECO:0000256" key="8">
    <source>
        <dbReference type="ARBA" id="ARBA00023170"/>
    </source>
</evidence>
<dbReference type="AlphaFoldDB" id="A0A6A5H684"/>
<dbReference type="Gene3D" id="3.30.50.10">
    <property type="entry name" value="Erythroid Transcription Factor GATA-1, subunit A"/>
    <property type="match status" value="1"/>
</dbReference>
<feature type="domain" description="NR LBD" evidence="11">
    <location>
        <begin position="118"/>
        <end position="333"/>
    </location>
</feature>
<keyword evidence="6" id="KW-0238">DNA-binding</keyword>
<evidence type="ECO:0000256" key="6">
    <source>
        <dbReference type="ARBA" id="ARBA00023125"/>
    </source>
</evidence>
<dbReference type="InterPro" id="IPR013088">
    <property type="entry name" value="Znf_NHR/GATA"/>
</dbReference>
<sequence length="333" mass="38052">MPSPDKPRQCASCLICGNSTIEFNYGVVCCNACKMFYRRAIKSKSRECAGCNSRKCRYCRFQRCVSAGMQIPCRNGINPVRSQSLPENSCLDNLLAILLRLNHDREDKLSNGYHHHTENLSIHEVIGRPEPITFVPRPKYIKMNVVEWELMIALTSVDYLKKVEFMNLLGSEDRSILLKNRYPSFSLFAIAHQSFDKMGQSFMSLPDTLEVIPTLEDEGDLERSIKCRLTGRIKDLQVTKEEFLLLTMVFFCDAGLADLSETGKALIETNKHHFTSALLAYCRQTYPQNGPTRFADLLSLFHVVTKTSEDMFIHQLLFSVKYPDLTYTNVFGQ</sequence>
<dbReference type="Gene3D" id="1.10.565.10">
    <property type="entry name" value="Retinoid X Receptor"/>
    <property type="match status" value="1"/>
</dbReference>
<dbReference type="PANTHER" id="PTHR45886:SF8">
    <property type="entry name" value="NUCLEAR HORMONE RECEPTOR FAMILY-RELATED"/>
    <property type="match status" value="1"/>
</dbReference>
<feature type="domain" description="Nuclear receptor" evidence="10">
    <location>
        <begin position="10"/>
        <end position="76"/>
    </location>
</feature>
<dbReference type="GO" id="GO:0008270">
    <property type="term" value="F:zinc ion binding"/>
    <property type="evidence" value="ECO:0007669"/>
    <property type="project" value="UniProtKB-KW"/>
</dbReference>
<dbReference type="Pfam" id="PF00104">
    <property type="entry name" value="Hormone_recep"/>
    <property type="match status" value="1"/>
</dbReference>
<dbReference type="EMBL" id="WUAV01000003">
    <property type="protein sequence ID" value="KAF1763340.1"/>
    <property type="molecule type" value="Genomic_DNA"/>
</dbReference>
<reference evidence="12 13" key="1">
    <citation type="submission" date="2019-12" db="EMBL/GenBank/DDBJ databases">
        <title>Chromosome-level assembly of the Caenorhabditis remanei genome.</title>
        <authorList>
            <person name="Teterina A.A."/>
            <person name="Willis J.H."/>
            <person name="Phillips P.C."/>
        </authorList>
    </citation>
    <scope>NUCLEOTIDE SEQUENCE [LARGE SCALE GENOMIC DNA]</scope>
    <source>
        <strain evidence="12 13">PX506</strain>
        <tissue evidence="12">Whole organism</tissue>
    </source>
</reference>
<organism evidence="12 13">
    <name type="scientific">Caenorhabditis remanei</name>
    <name type="common">Caenorhabditis vulgaris</name>
    <dbReference type="NCBI Taxonomy" id="31234"/>
    <lineage>
        <taxon>Eukaryota</taxon>
        <taxon>Metazoa</taxon>
        <taxon>Ecdysozoa</taxon>
        <taxon>Nematoda</taxon>
        <taxon>Chromadorea</taxon>
        <taxon>Rhabditida</taxon>
        <taxon>Rhabditina</taxon>
        <taxon>Rhabditomorpha</taxon>
        <taxon>Rhabditoidea</taxon>
        <taxon>Rhabditidae</taxon>
        <taxon>Peloderinae</taxon>
        <taxon>Caenorhabditis</taxon>
    </lineage>
</organism>
<dbReference type="InterPro" id="IPR000536">
    <property type="entry name" value="Nucl_hrmn_rcpt_lig-bd"/>
</dbReference>
<evidence type="ECO:0000256" key="4">
    <source>
        <dbReference type="ARBA" id="ARBA00022833"/>
    </source>
</evidence>
<keyword evidence="4" id="KW-0862">Zinc</keyword>
<dbReference type="GeneID" id="78775254"/>
<evidence type="ECO:0000313" key="12">
    <source>
        <dbReference type="EMBL" id="KAF1763340.1"/>
    </source>
</evidence>
<dbReference type="InterPro" id="IPR035500">
    <property type="entry name" value="NHR-like_dom_sf"/>
</dbReference>
<dbReference type="SMART" id="SM00430">
    <property type="entry name" value="HOLI"/>
    <property type="match status" value="1"/>
</dbReference>
<evidence type="ECO:0000256" key="7">
    <source>
        <dbReference type="ARBA" id="ARBA00023163"/>
    </source>
</evidence>
<evidence type="ECO:0000256" key="3">
    <source>
        <dbReference type="ARBA" id="ARBA00022771"/>
    </source>
</evidence>
<dbReference type="PANTHER" id="PTHR45886">
    <property type="entry name" value="NUCLEAR HORMONE RECEPTOR FAMILY-RELATED-RELATED"/>
    <property type="match status" value="1"/>
</dbReference>
<protein>
    <submittedName>
        <fullName evidence="12">Uncharacterized protein</fullName>
    </submittedName>
</protein>
<dbReference type="SMART" id="SM00399">
    <property type="entry name" value="ZnF_C4"/>
    <property type="match status" value="1"/>
</dbReference>
<name>A0A6A5H684_CAERE</name>
<accession>A0A6A5H684</accession>
<dbReference type="InterPro" id="IPR001628">
    <property type="entry name" value="Znf_hrmn_rcpt"/>
</dbReference>
<dbReference type="Proteomes" id="UP000483820">
    <property type="component" value="Chromosome III"/>
</dbReference>
<keyword evidence="8" id="KW-0675">Receptor</keyword>
<dbReference type="SUPFAM" id="SSF48508">
    <property type="entry name" value="Nuclear receptor ligand-binding domain"/>
    <property type="match status" value="1"/>
</dbReference>
<proteinExistence type="inferred from homology"/>
<keyword evidence="7" id="KW-0804">Transcription</keyword>
<dbReference type="PROSITE" id="PS51843">
    <property type="entry name" value="NR_LBD"/>
    <property type="match status" value="1"/>
</dbReference>
<dbReference type="RefSeq" id="XP_053588143.1">
    <property type="nucleotide sequence ID" value="XM_053728566.1"/>
</dbReference>
<dbReference type="GO" id="GO:0043565">
    <property type="term" value="F:sequence-specific DNA binding"/>
    <property type="evidence" value="ECO:0007669"/>
    <property type="project" value="InterPro"/>
</dbReference>
<comment type="similarity">
    <text evidence="1">Belongs to the nuclear hormone receptor family.</text>
</comment>